<accession>A0AAD7B1T5</accession>
<reference evidence="1" key="1">
    <citation type="submission" date="2023-03" db="EMBL/GenBank/DDBJ databases">
        <title>Massive genome expansion in bonnet fungi (Mycena s.s.) driven by repeated elements and novel gene families across ecological guilds.</title>
        <authorList>
            <consortium name="Lawrence Berkeley National Laboratory"/>
            <person name="Harder C.B."/>
            <person name="Miyauchi S."/>
            <person name="Viragh M."/>
            <person name="Kuo A."/>
            <person name="Thoen E."/>
            <person name="Andreopoulos B."/>
            <person name="Lu D."/>
            <person name="Skrede I."/>
            <person name="Drula E."/>
            <person name="Henrissat B."/>
            <person name="Morin E."/>
            <person name="Kohler A."/>
            <person name="Barry K."/>
            <person name="LaButti K."/>
            <person name="Morin E."/>
            <person name="Salamov A."/>
            <person name="Lipzen A."/>
            <person name="Mereny Z."/>
            <person name="Hegedus B."/>
            <person name="Baldrian P."/>
            <person name="Stursova M."/>
            <person name="Weitz H."/>
            <person name="Taylor A."/>
            <person name="Grigoriev I.V."/>
            <person name="Nagy L.G."/>
            <person name="Martin F."/>
            <person name="Kauserud H."/>
        </authorList>
    </citation>
    <scope>NUCLEOTIDE SEQUENCE</scope>
    <source>
        <strain evidence="1">9284</strain>
    </source>
</reference>
<evidence type="ECO:0000313" key="2">
    <source>
        <dbReference type="Proteomes" id="UP001221142"/>
    </source>
</evidence>
<proteinExistence type="predicted"/>
<dbReference type="Proteomes" id="UP001221142">
    <property type="component" value="Unassembled WGS sequence"/>
</dbReference>
<keyword evidence="2" id="KW-1185">Reference proteome</keyword>
<gene>
    <name evidence="1" type="ORF">FB45DRAFT_395101</name>
</gene>
<comment type="caution">
    <text evidence="1">The sequence shown here is derived from an EMBL/GenBank/DDBJ whole genome shotgun (WGS) entry which is preliminary data.</text>
</comment>
<protein>
    <submittedName>
        <fullName evidence="1">Uncharacterized protein</fullName>
    </submittedName>
</protein>
<sequence length="169" mass="19590">MADMQSPTPTPTQSCPLIVAQRIQTHGTWRSEHWNLAALKSPNDALVLEVVGNPNTYTYVPGMISNFSRLKDFRGGYLVGRIAEDQLSWLEERLRAIPVLRWEPGFDSQVWVFEALRLLKDEGIVTEDTNEKRIRAELKLEEERWNGWEDTLEERLFSTHDVDPPQQQE</sequence>
<organism evidence="1 2">
    <name type="scientific">Roridomyces roridus</name>
    <dbReference type="NCBI Taxonomy" id="1738132"/>
    <lineage>
        <taxon>Eukaryota</taxon>
        <taxon>Fungi</taxon>
        <taxon>Dikarya</taxon>
        <taxon>Basidiomycota</taxon>
        <taxon>Agaricomycotina</taxon>
        <taxon>Agaricomycetes</taxon>
        <taxon>Agaricomycetidae</taxon>
        <taxon>Agaricales</taxon>
        <taxon>Marasmiineae</taxon>
        <taxon>Mycenaceae</taxon>
        <taxon>Roridomyces</taxon>
    </lineage>
</organism>
<evidence type="ECO:0000313" key="1">
    <source>
        <dbReference type="EMBL" id="KAJ7607491.1"/>
    </source>
</evidence>
<name>A0AAD7B1T5_9AGAR</name>
<dbReference type="AlphaFoldDB" id="A0AAD7B1T5"/>
<dbReference type="EMBL" id="JARKIF010000049">
    <property type="protein sequence ID" value="KAJ7607491.1"/>
    <property type="molecule type" value="Genomic_DNA"/>
</dbReference>